<feature type="region of interest" description="Disordered" evidence="4">
    <location>
        <begin position="198"/>
        <end position="236"/>
    </location>
</feature>
<feature type="domain" description="PDZ" evidence="6">
    <location>
        <begin position="721"/>
        <end position="803"/>
    </location>
</feature>
<dbReference type="FunFam" id="2.30.42.10:FF:000035">
    <property type="entry name" value="Glutamate receptor interacting protein 1"/>
    <property type="match status" value="1"/>
</dbReference>
<proteinExistence type="predicted"/>
<dbReference type="GeneTree" id="ENSGT00940000155615"/>
<feature type="domain" description="PDZ" evidence="6">
    <location>
        <begin position="47"/>
        <end position="131"/>
    </location>
</feature>
<sequence>MPLCPVTDWQPVQGVPGLSPGTLICVMFCMLVLSVPEAVQQASGPLLVEIVKGPSASLGISLTTTTYRNKQVIVIDRIKPASVAERCGALHVGDILLSIDGTNTERCSLMEATQLLASTSENLKLEILPANQSRLPISHNLFTFLLHSTAVMIFLYYFLLIAVSALVLLCFALAAVSAGFSPSSTATSGFSSQGSNTLPCPIAPVAPTSPRSATGRRRNRKKDHKSSLSLSSSSVGPGGQIFHVETSEVLLRGDPLTGFGIQLQGGVFATETLSAPPVIRFIEPDSPAERCGLLQVGDRVLSINGIPTEDGTLEEAHQLLRDSALANKVTVEVEFDVAESVVPSSGTFHVKLPKRRGVELGITISASKKPGKPLIISDIRKGSIAHRTGTLEPGDRLLAIDTVRLENYTMEDAMHVLQQAEDMVKLRIQKDEDNIDELEMSGSIIYTVELKRFNGPLGITISGTEEPFDPIVISGLTKKGLAERTGAIHIGDRVLAINGISLKGKPLSEAIHLLQMAGESVTLKIKKQLTQVFKNDPTLQDVSGFLSDPEDELTDSQKTSKLSEVYSANVPSIDSAMSSWDSAAFDAGYISQGGSHTPSSSGGLGLQAGFVSPPRCHGTLNKDDTFWSQALQDLETCGQSGILRELEASMTGSTLSLYLEETKTSEDSVLLSEISPIKMEGIHGGSKNKSLNMSTGARDGSSRAKGDPSDILSPSSLALQKVSLRKDPESHDFGFSVSDGLLEKGVYVNMIRPDGPAEQAGLKPYDRILQVNRVRTRDLDCCLTVPLIMEAGDCLDLVISRNPLAGVYTELPNNCDDPSSSLLCFANYRTNSIAL</sequence>
<dbReference type="Proteomes" id="UP000261380">
    <property type="component" value="Unplaced"/>
</dbReference>
<comment type="subcellular location">
    <subcellularLocation>
        <location evidence="1">Cytoplasm</location>
    </subcellularLocation>
</comment>
<dbReference type="InterPro" id="IPR043545">
    <property type="entry name" value="GRIP1/2"/>
</dbReference>
<dbReference type="FunFam" id="2.30.42.10:FF:000031">
    <property type="entry name" value="Glutamate receptor interacting protein 1"/>
    <property type="match status" value="1"/>
</dbReference>
<reference evidence="7" key="2">
    <citation type="submission" date="2025-09" db="UniProtKB">
        <authorList>
            <consortium name="Ensembl"/>
        </authorList>
    </citation>
    <scope>IDENTIFICATION</scope>
</reference>
<keyword evidence="3" id="KW-0677">Repeat</keyword>
<evidence type="ECO:0000313" key="8">
    <source>
        <dbReference type="Proteomes" id="UP000261380"/>
    </source>
</evidence>
<feature type="transmembrane region" description="Helical" evidence="5">
    <location>
        <begin position="154"/>
        <end position="180"/>
    </location>
</feature>
<keyword evidence="2" id="KW-0963">Cytoplasm</keyword>
<evidence type="ECO:0000256" key="3">
    <source>
        <dbReference type="ARBA" id="ARBA00022737"/>
    </source>
</evidence>
<organism evidence="7 8">
    <name type="scientific">Xiphophorus couchianus</name>
    <name type="common">Monterrey platyfish</name>
    <dbReference type="NCBI Taxonomy" id="32473"/>
    <lineage>
        <taxon>Eukaryota</taxon>
        <taxon>Metazoa</taxon>
        <taxon>Chordata</taxon>
        <taxon>Craniata</taxon>
        <taxon>Vertebrata</taxon>
        <taxon>Euteleostomi</taxon>
        <taxon>Actinopterygii</taxon>
        <taxon>Neopterygii</taxon>
        <taxon>Teleostei</taxon>
        <taxon>Neoteleostei</taxon>
        <taxon>Acanthomorphata</taxon>
        <taxon>Ovalentaria</taxon>
        <taxon>Atherinomorphae</taxon>
        <taxon>Cyprinodontiformes</taxon>
        <taxon>Poeciliidae</taxon>
        <taxon>Poeciliinae</taxon>
        <taxon>Xiphophorus</taxon>
    </lineage>
</organism>
<evidence type="ECO:0000256" key="1">
    <source>
        <dbReference type="ARBA" id="ARBA00004496"/>
    </source>
</evidence>
<dbReference type="FunFam" id="2.30.42.10:FF:000034">
    <property type="entry name" value="Glutamate receptor interacting protein 1"/>
    <property type="match status" value="1"/>
</dbReference>
<dbReference type="PANTHER" id="PTHR46227">
    <property type="entry name" value="GLUTAMATE RECEPTOR-INTERACTING PROTEIN GRIP"/>
    <property type="match status" value="1"/>
</dbReference>
<feature type="domain" description="PDZ" evidence="6">
    <location>
        <begin position="447"/>
        <end position="529"/>
    </location>
</feature>
<dbReference type="GO" id="GO:0098887">
    <property type="term" value="P:neurotransmitter receptor transport, endosome to postsynaptic membrane"/>
    <property type="evidence" value="ECO:0007669"/>
    <property type="project" value="TreeGrafter"/>
</dbReference>
<dbReference type="FunFam" id="2.30.42.10:FF:000022">
    <property type="entry name" value="Glutamate receptor interacting protein 1"/>
    <property type="match status" value="1"/>
</dbReference>
<feature type="domain" description="PDZ" evidence="6">
    <location>
        <begin position="248"/>
        <end position="323"/>
    </location>
</feature>
<feature type="compositionally biased region" description="Basic residues" evidence="4">
    <location>
        <begin position="214"/>
        <end position="224"/>
    </location>
</feature>
<keyword evidence="8" id="KW-1185">Reference proteome</keyword>
<dbReference type="AlphaFoldDB" id="A0A3B5KUY1"/>
<dbReference type="CDD" id="cd06685">
    <property type="entry name" value="PDZ7_GRIP1-2-like"/>
    <property type="match status" value="1"/>
</dbReference>
<dbReference type="SUPFAM" id="SSF50156">
    <property type="entry name" value="PDZ domain-like"/>
    <property type="match status" value="5"/>
</dbReference>
<accession>A0A3B5KUY1</accession>
<reference evidence="7" key="1">
    <citation type="submission" date="2025-08" db="UniProtKB">
        <authorList>
            <consortium name="Ensembl"/>
        </authorList>
    </citation>
    <scope>IDENTIFICATION</scope>
</reference>
<dbReference type="CDD" id="cd06684">
    <property type="entry name" value="PDZ3_GRIP1-2-like"/>
    <property type="match status" value="1"/>
</dbReference>
<dbReference type="CDD" id="cd06682">
    <property type="entry name" value="PDZ5_GRIP1-2-like"/>
    <property type="match status" value="1"/>
</dbReference>
<dbReference type="Pfam" id="PF17820">
    <property type="entry name" value="PDZ_6"/>
    <property type="match status" value="1"/>
</dbReference>
<evidence type="ECO:0000313" key="7">
    <source>
        <dbReference type="Ensembl" id="ENSXCOP00000001416.1"/>
    </source>
</evidence>
<dbReference type="Gene3D" id="2.30.42.10">
    <property type="match status" value="5"/>
</dbReference>
<dbReference type="CDD" id="cd06683">
    <property type="entry name" value="PDZ6_GRIP1-2-like"/>
    <property type="match status" value="1"/>
</dbReference>
<feature type="domain" description="PDZ" evidence="6">
    <location>
        <begin position="349"/>
        <end position="432"/>
    </location>
</feature>
<dbReference type="FunFam" id="2.30.42.10:FF:000025">
    <property type="entry name" value="Glutamate receptor interacting protein 1"/>
    <property type="match status" value="1"/>
</dbReference>
<dbReference type="InterPro" id="IPR036034">
    <property type="entry name" value="PDZ_sf"/>
</dbReference>
<evidence type="ECO:0000259" key="6">
    <source>
        <dbReference type="PROSITE" id="PS50106"/>
    </source>
</evidence>
<dbReference type="SMART" id="SM00228">
    <property type="entry name" value="PDZ"/>
    <property type="match status" value="5"/>
</dbReference>
<dbReference type="Ensembl" id="ENSXCOT00000001439.1">
    <property type="protein sequence ID" value="ENSXCOP00000001416.1"/>
    <property type="gene ID" value="ENSXCOG00000000451.1"/>
</dbReference>
<feature type="region of interest" description="Disordered" evidence="4">
    <location>
        <begin position="681"/>
        <end position="713"/>
    </location>
</feature>
<keyword evidence="5" id="KW-0812">Transmembrane</keyword>
<dbReference type="CDD" id="cd06686">
    <property type="entry name" value="PDZ4_GRIP1-2-like"/>
    <property type="match status" value="1"/>
</dbReference>
<evidence type="ECO:0000256" key="2">
    <source>
        <dbReference type="ARBA" id="ARBA00022490"/>
    </source>
</evidence>
<evidence type="ECO:0000256" key="4">
    <source>
        <dbReference type="SAM" id="MobiDB-lite"/>
    </source>
</evidence>
<dbReference type="Pfam" id="PF00595">
    <property type="entry name" value="PDZ"/>
    <property type="match status" value="4"/>
</dbReference>
<dbReference type="PROSITE" id="PS50106">
    <property type="entry name" value="PDZ"/>
    <property type="match status" value="5"/>
</dbReference>
<keyword evidence="5" id="KW-0472">Membrane</keyword>
<dbReference type="InterPro" id="IPR041489">
    <property type="entry name" value="PDZ_6"/>
</dbReference>
<dbReference type="PANTHER" id="PTHR46227:SF5">
    <property type="entry name" value="GLUTAMATE RECEPTOR INTERACTING PROTEIN 2 ISOFORM X1"/>
    <property type="match status" value="1"/>
</dbReference>
<evidence type="ECO:0000256" key="5">
    <source>
        <dbReference type="SAM" id="Phobius"/>
    </source>
</evidence>
<keyword evidence="5" id="KW-1133">Transmembrane helix</keyword>
<dbReference type="InterPro" id="IPR001478">
    <property type="entry name" value="PDZ"/>
</dbReference>
<feature type="transmembrane region" description="Helical" evidence="5">
    <location>
        <begin position="20"/>
        <end position="39"/>
    </location>
</feature>
<dbReference type="GO" id="GO:0005737">
    <property type="term" value="C:cytoplasm"/>
    <property type="evidence" value="ECO:0007669"/>
    <property type="project" value="UniProtKB-SubCell"/>
</dbReference>
<protein>
    <recommendedName>
        <fullName evidence="6">PDZ domain-containing protein</fullName>
    </recommendedName>
</protein>
<name>A0A3B5KUY1_9TELE</name>